<name>A0ABD3XWA6_SINWO</name>
<dbReference type="EMBL" id="JBJQND010000001">
    <property type="protein sequence ID" value="KAL3890480.1"/>
    <property type="molecule type" value="Genomic_DNA"/>
</dbReference>
<dbReference type="Proteomes" id="UP001634394">
    <property type="component" value="Unassembled WGS sequence"/>
</dbReference>
<dbReference type="AlphaFoldDB" id="A0ABD3XWA6"/>
<evidence type="ECO:0000313" key="2">
    <source>
        <dbReference type="EMBL" id="KAL3890480.1"/>
    </source>
</evidence>
<organism evidence="2 3">
    <name type="scientific">Sinanodonta woodiana</name>
    <name type="common">Chinese pond mussel</name>
    <name type="synonym">Anodonta woodiana</name>
    <dbReference type="NCBI Taxonomy" id="1069815"/>
    <lineage>
        <taxon>Eukaryota</taxon>
        <taxon>Metazoa</taxon>
        <taxon>Spiralia</taxon>
        <taxon>Lophotrochozoa</taxon>
        <taxon>Mollusca</taxon>
        <taxon>Bivalvia</taxon>
        <taxon>Autobranchia</taxon>
        <taxon>Heteroconchia</taxon>
        <taxon>Palaeoheterodonta</taxon>
        <taxon>Unionida</taxon>
        <taxon>Unionoidea</taxon>
        <taxon>Unionidae</taxon>
        <taxon>Unioninae</taxon>
        <taxon>Sinanodonta</taxon>
    </lineage>
</organism>
<feature type="chain" id="PRO_5044771825" evidence="1">
    <location>
        <begin position="25"/>
        <end position="84"/>
    </location>
</feature>
<protein>
    <submittedName>
        <fullName evidence="2">Uncharacterized protein</fullName>
    </submittedName>
</protein>
<keyword evidence="3" id="KW-1185">Reference proteome</keyword>
<gene>
    <name evidence="2" type="ORF">ACJMK2_002762</name>
</gene>
<comment type="caution">
    <text evidence="2">The sequence shown here is derived from an EMBL/GenBank/DDBJ whole genome shotgun (WGS) entry which is preliminary data.</text>
</comment>
<sequence length="84" mass="9990">MPFLRMRNLSMFLLLLACCAVVLSSGVRERRSYLDENGDKAELELLQQAIDEGKVDINNLMAERENNPSRRFWFRYRLPWILKK</sequence>
<evidence type="ECO:0000256" key="1">
    <source>
        <dbReference type="SAM" id="SignalP"/>
    </source>
</evidence>
<dbReference type="PROSITE" id="PS51257">
    <property type="entry name" value="PROKAR_LIPOPROTEIN"/>
    <property type="match status" value="1"/>
</dbReference>
<accession>A0ABD3XWA6</accession>
<feature type="signal peptide" evidence="1">
    <location>
        <begin position="1"/>
        <end position="24"/>
    </location>
</feature>
<keyword evidence="1" id="KW-0732">Signal</keyword>
<reference evidence="2 3" key="1">
    <citation type="submission" date="2024-11" db="EMBL/GenBank/DDBJ databases">
        <title>Chromosome-level genome assembly of the freshwater bivalve Anodonta woodiana.</title>
        <authorList>
            <person name="Chen X."/>
        </authorList>
    </citation>
    <scope>NUCLEOTIDE SEQUENCE [LARGE SCALE GENOMIC DNA]</scope>
    <source>
        <strain evidence="2">MN2024</strain>
        <tissue evidence="2">Gills</tissue>
    </source>
</reference>
<evidence type="ECO:0000313" key="3">
    <source>
        <dbReference type="Proteomes" id="UP001634394"/>
    </source>
</evidence>
<proteinExistence type="predicted"/>